<gene>
    <name evidence="1" type="ORF">DHM44_10030</name>
</gene>
<sequence length="58" mass="6465">ELEASHVLTAVGVPNDICAGSLTFSMSKYNTEDEVDRVLEITPEIVNKLCEMSPYYNK</sequence>
<dbReference type="AlphaFoldDB" id="A0A3D5QE43"/>
<dbReference type="InterPro" id="IPR015422">
    <property type="entry name" value="PyrdxlP-dep_Trfase_small"/>
</dbReference>
<feature type="non-terminal residue" evidence="1">
    <location>
        <position position="1"/>
    </location>
</feature>
<name>A0A3D5QE43_FLESI</name>
<dbReference type="SUPFAM" id="SSF53383">
    <property type="entry name" value="PLP-dependent transferases"/>
    <property type="match status" value="1"/>
</dbReference>
<proteinExistence type="predicted"/>
<organism evidence="1 2">
    <name type="scientific">Flexistipes sinusarabici</name>
    <dbReference type="NCBI Taxonomy" id="2352"/>
    <lineage>
        <taxon>Bacteria</taxon>
        <taxon>Pseudomonadati</taxon>
        <taxon>Deferribacterota</taxon>
        <taxon>Deferribacteres</taxon>
        <taxon>Deferribacterales</taxon>
        <taxon>Flexistipitaceae</taxon>
        <taxon>Flexistipes</taxon>
    </lineage>
</organism>
<evidence type="ECO:0000313" key="2">
    <source>
        <dbReference type="Proteomes" id="UP000262325"/>
    </source>
</evidence>
<accession>A0A3D5QE43</accession>
<protein>
    <submittedName>
        <fullName evidence="1">Cysteine desulfurase</fullName>
    </submittedName>
</protein>
<dbReference type="EMBL" id="DPPF01000212">
    <property type="protein sequence ID" value="HCW94003.1"/>
    <property type="molecule type" value="Genomic_DNA"/>
</dbReference>
<reference evidence="1 2" key="1">
    <citation type="journal article" date="2018" name="Nat. Biotechnol.">
        <title>A standardized bacterial taxonomy based on genome phylogeny substantially revises the tree of life.</title>
        <authorList>
            <person name="Parks D.H."/>
            <person name="Chuvochina M."/>
            <person name="Waite D.W."/>
            <person name="Rinke C."/>
            <person name="Skarshewski A."/>
            <person name="Chaumeil P.A."/>
            <person name="Hugenholtz P."/>
        </authorList>
    </citation>
    <scope>NUCLEOTIDE SEQUENCE [LARGE SCALE GENOMIC DNA]</scope>
    <source>
        <strain evidence="1">UBA8672</strain>
    </source>
</reference>
<dbReference type="InterPro" id="IPR015424">
    <property type="entry name" value="PyrdxlP-dep_Trfase"/>
</dbReference>
<dbReference type="Proteomes" id="UP000262325">
    <property type="component" value="Unassembled WGS sequence"/>
</dbReference>
<evidence type="ECO:0000313" key="1">
    <source>
        <dbReference type="EMBL" id="HCW94003.1"/>
    </source>
</evidence>
<dbReference type="Gene3D" id="3.90.1150.10">
    <property type="entry name" value="Aspartate Aminotransferase, domain 1"/>
    <property type="match status" value="1"/>
</dbReference>
<comment type="caution">
    <text evidence="1">The sequence shown here is derived from an EMBL/GenBank/DDBJ whole genome shotgun (WGS) entry which is preliminary data.</text>
</comment>